<sequence>MSSQTASPSNPIIVDDPYKRLEIILNSDGSLTRNPDRYPNTSATPDPKQPIPVLSKDITINQSNNIWARIFLPRQALHTSSKLPLIVYYHAGGFIHCSAASTIFHVFCSNMALELQAIIVSVDYRLAPENRLPAAYDDAMEALHWVKTTPEDWLKRCADLANCFLMGSSSGANIAYRAGLRSAEEADDREALKIRGLILHQPFFGGSEKVESELRLVNDPILRPGVSDLMWELALPIGADRDHAYCNPAAGKTSKVLDKLVSVGWMVLVTGCDGDPLIDRQVGLVKLMEEKGMKVVSEFRAGDHHGVDFMQPAKARALFLVLKEFILSASATVPGDGETLRPPITDPFEYLQIVLNPDGTLTRNLMIPRVVAEPNDPEGQAPVLSKDVPINPSNRTWARIFLPRQALDCTSSSANKLKLPLVVYYHGGGFVLLSADMGICHDFCSNMSKAIPAIVVSVDYRLAPENRLPAAYDDGLEALHWIKTTGDEWLREYADLSNCFLMGSSAGGNIAYHVGLRAAEVVHELEPLKIKGLVLHQPFFGGTQRIASELRLMNDPVLPPIVSDVMWDLSLPIGVDRDHEYCNPTADGGSKELEKIKSLGWKVLVYGSDGDPLIDRQIELLKLVEGKGVQVVRNVRVGGFHGEEEMDVSKAHAMHMVVKDFIMSSKQVA</sequence>
<dbReference type="PANTHER" id="PTHR23024">
    <property type="entry name" value="ARYLACETAMIDE DEACETYLASE"/>
    <property type="match status" value="1"/>
</dbReference>
<evidence type="ECO:0000313" key="5">
    <source>
        <dbReference type="Proteomes" id="UP000026915"/>
    </source>
</evidence>
<dbReference type="OMA" id="CITAVQW"/>
<dbReference type="STRING" id="3641.A0A061G0D6"/>
<dbReference type="InParanoid" id="A0A061G0D6"/>
<dbReference type="Gene3D" id="3.40.50.1820">
    <property type="entry name" value="alpha/beta hydrolase"/>
    <property type="match status" value="2"/>
</dbReference>
<dbReference type="eggNOG" id="KOG1515">
    <property type="taxonomic scope" value="Eukaryota"/>
</dbReference>
<dbReference type="InterPro" id="IPR013094">
    <property type="entry name" value="AB_hydrolase_3"/>
</dbReference>
<comment type="similarity">
    <text evidence="1">Belongs to the 'GDXG' lipolytic enzyme family.</text>
</comment>
<evidence type="ECO:0000259" key="3">
    <source>
        <dbReference type="Pfam" id="PF07859"/>
    </source>
</evidence>
<organism evidence="4 5">
    <name type="scientific">Theobroma cacao</name>
    <name type="common">Cacao</name>
    <name type="synonym">Cocoa</name>
    <dbReference type="NCBI Taxonomy" id="3641"/>
    <lineage>
        <taxon>Eukaryota</taxon>
        <taxon>Viridiplantae</taxon>
        <taxon>Streptophyta</taxon>
        <taxon>Embryophyta</taxon>
        <taxon>Tracheophyta</taxon>
        <taxon>Spermatophyta</taxon>
        <taxon>Magnoliopsida</taxon>
        <taxon>eudicotyledons</taxon>
        <taxon>Gunneridae</taxon>
        <taxon>Pentapetalae</taxon>
        <taxon>rosids</taxon>
        <taxon>malvids</taxon>
        <taxon>Malvales</taxon>
        <taxon>Malvaceae</taxon>
        <taxon>Byttnerioideae</taxon>
        <taxon>Theobroma</taxon>
    </lineage>
</organism>
<proteinExistence type="inferred from homology"/>
<name>A0A061G0D6_THECC</name>
<accession>A0A061G0D6</accession>
<dbReference type="InterPro" id="IPR029058">
    <property type="entry name" value="AB_hydrolase_fold"/>
</dbReference>
<feature type="domain" description="Alpha/beta hydrolase fold-3" evidence="3">
    <location>
        <begin position="86"/>
        <end position="306"/>
    </location>
</feature>
<feature type="compositionally biased region" description="Polar residues" evidence="2">
    <location>
        <begin position="29"/>
        <end position="44"/>
    </location>
</feature>
<dbReference type="GO" id="GO:0016787">
    <property type="term" value="F:hydrolase activity"/>
    <property type="evidence" value="ECO:0007669"/>
    <property type="project" value="InterPro"/>
</dbReference>
<dbReference type="HOGENOM" id="CLU_026340_0_0_1"/>
<dbReference type="Pfam" id="PF07859">
    <property type="entry name" value="Abhydrolase_3"/>
    <property type="match status" value="2"/>
</dbReference>
<reference evidence="4 5" key="1">
    <citation type="journal article" date="2013" name="Genome Biol.">
        <title>The genome sequence of the most widely cultivated cacao type and its use to identify candidate genes regulating pod color.</title>
        <authorList>
            <person name="Motamayor J.C."/>
            <person name="Mockaitis K."/>
            <person name="Schmutz J."/>
            <person name="Haiminen N."/>
            <person name="Iii D.L."/>
            <person name="Cornejo O."/>
            <person name="Findley S.D."/>
            <person name="Zheng P."/>
            <person name="Utro F."/>
            <person name="Royaert S."/>
            <person name="Saski C."/>
            <person name="Jenkins J."/>
            <person name="Podicheti R."/>
            <person name="Zhao M."/>
            <person name="Scheffler B.E."/>
            <person name="Stack J.C."/>
            <person name="Feltus F.A."/>
            <person name="Mustiga G.M."/>
            <person name="Amores F."/>
            <person name="Phillips W."/>
            <person name="Marelli J.P."/>
            <person name="May G.D."/>
            <person name="Shapiro H."/>
            <person name="Ma J."/>
            <person name="Bustamante C.D."/>
            <person name="Schnell R.J."/>
            <person name="Main D."/>
            <person name="Gilbert D."/>
            <person name="Parida L."/>
            <person name="Kuhn D.N."/>
        </authorList>
    </citation>
    <scope>NUCLEOTIDE SEQUENCE [LARGE SCALE GENOMIC DNA]</scope>
    <source>
        <strain evidence="5">cv. Matina 1-6</strain>
    </source>
</reference>
<dbReference type="AlphaFoldDB" id="A0A061G0D6"/>
<evidence type="ECO:0000256" key="1">
    <source>
        <dbReference type="ARBA" id="ARBA00010515"/>
    </source>
</evidence>
<dbReference type="EMBL" id="CM001881">
    <property type="protein sequence ID" value="EOY23026.1"/>
    <property type="molecule type" value="Genomic_DNA"/>
</dbReference>
<keyword evidence="5" id="KW-1185">Reference proteome</keyword>
<dbReference type="Gramene" id="EOY23026">
    <property type="protein sequence ID" value="EOY23026"/>
    <property type="gene ID" value="TCM_015038"/>
</dbReference>
<evidence type="ECO:0000313" key="4">
    <source>
        <dbReference type="EMBL" id="EOY23026.1"/>
    </source>
</evidence>
<evidence type="ECO:0000256" key="2">
    <source>
        <dbReference type="SAM" id="MobiDB-lite"/>
    </source>
</evidence>
<protein>
    <submittedName>
        <fullName evidence="4">Carboxyesterase 20, putative</fullName>
    </submittedName>
</protein>
<gene>
    <name evidence="4" type="ORF">TCM_015038</name>
</gene>
<dbReference type="InterPro" id="IPR050466">
    <property type="entry name" value="Carboxylest/Gibb_receptor"/>
</dbReference>
<feature type="region of interest" description="Disordered" evidence="2">
    <location>
        <begin position="29"/>
        <end position="49"/>
    </location>
</feature>
<feature type="domain" description="Alpha/beta hydrolase fold-3" evidence="3">
    <location>
        <begin position="422"/>
        <end position="642"/>
    </location>
</feature>
<dbReference type="SUPFAM" id="SSF53474">
    <property type="entry name" value="alpha/beta-Hydrolases"/>
    <property type="match status" value="2"/>
</dbReference>
<dbReference type="PANTHER" id="PTHR23024:SF654">
    <property type="entry name" value="RECEPTOR GID1, PUTATIVE-RELATED"/>
    <property type="match status" value="1"/>
</dbReference>
<dbReference type="Proteomes" id="UP000026915">
    <property type="component" value="Chromosome 3"/>
</dbReference>